<dbReference type="GO" id="GO:0005615">
    <property type="term" value="C:extracellular space"/>
    <property type="evidence" value="ECO:0007669"/>
    <property type="project" value="TreeGrafter"/>
</dbReference>
<reference evidence="5" key="2">
    <citation type="submission" date="2025-09" db="UniProtKB">
        <authorList>
            <consortium name="Ensembl"/>
        </authorList>
    </citation>
    <scope>IDENTIFICATION</scope>
</reference>
<reference evidence="5" key="1">
    <citation type="submission" date="2025-08" db="UniProtKB">
        <authorList>
            <consortium name="Ensembl"/>
        </authorList>
    </citation>
    <scope>IDENTIFICATION</scope>
</reference>
<evidence type="ECO:0000313" key="6">
    <source>
        <dbReference type="Proteomes" id="UP000694380"/>
    </source>
</evidence>
<dbReference type="GO" id="GO:0006952">
    <property type="term" value="P:defense response"/>
    <property type="evidence" value="ECO:0007669"/>
    <property type="project" value="InterPro"/>
</dbReference>
<evidence type="ECO:0000256" key="2">
    <source>
        <dbReference type="ARBA" id="ARBA00005320"/>
    </source>
</evidence>
<dbReference type="SUPFAM" id="SSF54403">
    <property type="entry name" value="Cystatin/monellin"/>
    <property type="match status" value="1"/>
</dbReference>
<dbReference type="Ensembl" id="ENSCPBT00000025160.1">
    <property type="protein sequence ID" value="ENSCPBP00000021374.1"/>
    <property type="gene ID" value="ENSCPBG00000015364.1"/>
</dbReference>
<dbReference type="Proteomes" id="UP000694380">
    <property type="component" value="Unplaced"/>
</dbReference>
<comment type="subcellular location">
    <subcellularLocation>
        <location evidence="1">Secreted</location>
    </subcellularLocation>
</comment>
<dbReference type="PANTHER" id="PTHR10206">
    <property type="entry name" value="CATHELICIDIN"/>
    <property type="match status" value="1"/>
</dbReference>
<evidence type="ECO:0000256" key="4">
    <source>
        <dbReference type="ARBA" id="ARBA00023157"/>
    </source>
</evidence>
<dbReference type="InterPro" id="IPR046350">
    <property type="entry name" value="Cystatin_sf"/>
</dbReference>
<proteinExistence type="inferred from homology"/>
<accession>A0A8C3HPA6</accession>
<dbReference type="Gene3D" id="3.10.450.10">
    <property type="match status" value="1"/>
</dbReference>
<evidence type="ECO:0000313" key="5">
    <source>
        <dbReference type="Ensembl" id="ENSCPBP00000021374.1"/>
    </source>
</evidence>
<keyword evidence="4" id="KW-1015">Disulfide bond</keyword>
<organism evidence="5 6">
    <name type="scientific">Chrysemys picta bellii</name>
    <name type="common">Western painted turtle</name>
    <name type="synonym">Emys bellii</name>
    <dbReference type="NCBI Taxonomy" id="8478"/>
    <lineage>
        <taxon>Eukaryota</taxon>
        <taxon>Metazoa</taxon>
        <taxon>Chordata</taxon>
        <taxon>Craniata</taxon>
        <taxon>Vertebrata</taxon>
        <taxon>Euteleostomi</taxon>
        <taxon>Archelosauria</taxon>
        <taxon>Testudinata</taxon>
        <taxon>Testudines</taxon>
        <taxon>Cryptodira</taxon>
        <taxon>Durocryptodira</taxon>
        <taxon>Testudinoidea</taxon>
        <taxon>Emydidae</taxon>
        <taxon>Chrysemys</taxon>
    </lineage>
</organism>
<dbReference type="PANTHER" id="PTHR10206:SF0">
    <property type="entry name" value="CATHELICIDIN B1-RELATED"/>
    <property type="match status" value="1"/>
</dbReference>
<dbReference type="InterPro" id="IPR001894">
    <property type="entry name" value="Cathelicidin-like"/>
</dbReference>
<evidence type="ECO:0000256" key="3">
    <source>
        <dbReference type="ARBA" id="ARBA00022525"/>
    </source>
</evidence>
<keyword evidence="6" id="KW-1185">Reference proteome</keyword>
<dbReference type="AlphaFoldDB" id="A0A8C3HPA6"/>
<keyword evidence="3" id="KW-0964">Secreted</keyword>
<sequence>VLVQAGLLFTASRAALISISTSTLCDISVQQECQHHVLCLASSPHLFHRGGLFVVVDDSGAFQQESLIFLPVGNWTLHLLEFTVKETECPVSENLLLDQCDFRDNGVVRNCSGTVSTERRAPWVLLTCHPVAQEASFPFGWCGADLGWVRESPQ</sequence>
<protein>
    <submittedName>
        <fullName evidence="5">Uncharacterized protein</fullName>
    </submittedName>
</protein>
<name>A0A8C3HPA6_CHRPI</name>
<dbReference type="Pfam" id="PF00666">
    <property type="entry name" value="Cathelicidins"/>
    <property type="match status" value="1"/>
</dbReference>
<comment type="similarity">
    <text evidence="2">Belongs to the cathelicidin family.</text>
</comment>
<evidence type="ECO:0000256" key="1">
    <source>
        <dbReference type="ARBA" id="ARBA00004613"/>
    </source>
</evidence>